<gene>
    <name evidence="4" type="ORF">D8M03_17200</name>
</gene>
<evidence type="ECO:0000256" key="1">
    <source>
        <dbReference type="ARBA" id="ARBA00022729"/>
    </source>
</evidence>
<dbReference type="SUPFAM" id="SSF50814">
    <property type="entry name" value="Lipocalins"/>
    <property type="match status" value="1"/>
</dbReference>
<organism evidence="4 5">
    <name type="scientific">Ureibacillus endophyticus</name>
    <dbReference type="NCBI Taxonomy" id="1978490"/>
    <lineage>
        <taxon>Bacteria</taxon>
        <taxon>Bacillati</taxon>
        <taxon>Bacillota</taxon>
        <taxon>Bacilli</taxon>
        <taxon>Bacillales</taxon>
        <taxon>Caryophanaceae</taxon>
        <taxon>Ureibacillus</taxon>
    </lineage>
</organism>
<evidence type="ECO:0000313" key="5">
    <source>
        <dbReference type="Proteomes" id="UP000272238"/>
    </source>
</evidence>
<evidence type="ECO:0000259" key="3">
    <source>
        <dbReference type="Pfam" id="PF09223"/>
    </source>
</evidence>
<proteinExistence type="predicted"/>
<dbReference type="Proteomes" id="UP000272238">
    <property type="component" value="Unassembled WGS sequence"/>
</dbReference>
<dbReference type="AlphaFoldDB" id="A0A494YRQ9"/>
<dbReference type="GO" id="GO:0008270">
    <property type="term" value="F:zinc ion binding"/>
    <property type="evidence" value="ECO:0007669"/>
    <property type="project" value="InterPro"/>
</dbReference>
<reference evidence="4 5" key="1">
    <citation type="journal article" date="2016" name="Antonie Van Leeuwenhoek">
        <title>Lysinibacillus endophyticus sp. nov., an indole-3-acetic acid producing endophytic bacterium isolated from corn root (Zea mays cv. Xinken-5).</title>
        <authorList>
            <person name="Yu J."/>
            <person name="Guan X."/>
            <person name="Liu C."/>
            <person name="Xiang W."/>
            <person name="Yu Z."/>
            <person name="Liu X."/>
            <person name="Wang G."/>
        </authorList>
    </citation>
    <scope>NUCLEOTIDE SEQUENCE [LARGE SCALE GENOMIC DNA]</scope>
    <source>
        <strain evidence="4 5">DSM 100506</strain>
    </source>
</reference>
<evidence type="ECO:0000256" key="2">
    <source>
        <dbReference type="ARBA" id="ARBA00022833"/>
    </source>
</evidence>
<evidence type="ECO:0000313" key="4">
    <source>
        <dbReference type="EMBL" id="RKQ12135.1"/>
    </source>
</evidence>
<feature type="domain" description="ZinT" evidence="3">
    <location>
        <begin position="32"/>
        <end position="201"/>
    </location>
</feature>
<dbReference type="Pfam" id="PF09223">
    <property type="entry name" value="ZinT"/>
    <property type="match status" value="1"/>
</dbReference>
<dbReference type="EMBL" id="RBZN01000091">
    <property type="protein sequence ID" value="RKQ12135.1"/>
    <property type="molecule type" value="Genomic_DNA"/>
</dbReference>
<sequence length="201" mass="23500">MGWLASLFFCTKKVLDSVQIRCTSLHFYYAIHNSHVQERTLSDWEGDWQSVYPYLLDGTLDEVFEHKAEHKGDKTFEEYKAYYEVGYKTNTERIVIDGNNVTFYENGKAYTGEYQTDGYEILNYEAGNRGVRYVFKLVAPADNVPQYIQFSDHNISPTKAEHYHLYWGDDCESLLNEVTNWPTYFPSEMDGHTIAHEMIAH</sequence>
<dbReference type="OrthoDB" id="9810636at2"/>
<protein>
    <recommendedName>
        <fullName evidence="3">ZinT domain-containing protein</fullName>
    </recommendedName>
</protein>
<name>A0A494YRQ9_9BACL</name>
<accession>A0A494YRQ9</accession>
<dbReference type="InterPro" id="IPR015304">
    <property type="entry name" value="ZinT_dom"/>
</dbReference>
<comment type="caution">
    <text evidence="4">The sequence shown here is derived from an EMBL/GenBank/DDBJ whole genome shotgun (WGS) entry which is preliminary data.</text>
</comment>
<keyword evidence="5" id="KW-1185">Reference proteome</keyword>
<dbReference type="InterPro" id="IPR012674">
    <property type="entry name" value="Calycin"/>
</dbReference>
<keyword evidence="1" id="KW-0732">Signal</keyword>
<dbReference type="Gene3D" id="2.40.128.20">
    <property type="match status" value="1"/>
</dbReference>
<keyword evidence="2" id="KW-0862">Zinc</keyword>